<evidence type="ECO:0000313" key="1">
    <source>
        <dbReference type="EMBL" id="MBC6491726.1"/>
    </source>
</evidence>
<reference evidence="1 2" key="1">
    <citation type="submission" date="2016-07" db="EMBL/GenBank/DDBJ databases">
        <title>Genome analysis of Flavihumibacter stibioxidans YS-17.</title>
        <authorList>
            <person name="Shi K."/>
            <person name="Han Y."/>
            <person name="Wang G."/>
        </authorList>
    </citation>
    <scope>NUCLEOTIDE SEQUENCE [LARGE SCALE GENOMIC DNA]</scope>
    <source>
        <strain evidence="1 2">YS-17</strain>
    </source>
</reference>
<dbReference type="EMBL" id="MBUA01000023">
    <property type="protein sequence ID" value="MBC6491726.1"/>
    <property type="molecule type" value="Genomic_DNA"/>
</dbReference>
<gene>
    <name evidence="1" type="ORF">BC349_11755</name>
</gene>
<proteinExistence type="predicted"/>
<keyword evidence="2" id="KW-1185">Reference proteome</keyword>
<name>A0ABR7M9W2_9BACT</name>
<evidence type="ECO:0008006" key="3">
    <source>
        <dbReference type="Google" id="ProtNLM"/>
    </source>
</evidence>
<dbReference type="RefSeq" id="WP_187257046.1">
    <property type="nucleotide sequence ID" value="NZ_JBHULF010000007.1"/>
</dbReference>
<evidence type="ECO:0000313" key="2">
    <source>
        <dbReference type="Proteomes" id="UP000765802"/>
    </source>
</evidence>
<organism evidence="1 2">
    <name type="scientific">Flavihumibacter stibioxidans</name>
    <dbReference type="NCBI Taxonomy" id="1834163"/>
    <lineage>
        <taxon>Bacteria</taxon>
        <taxon>Pseudomonadati</taxon>
        <taxon>Bacteroidota</taxon>
        <taxon>Chitinophagia</taxon>
        <taxon>Chitinophagales</taxon>
        <taxon>Chitinophagaceae</taxon>
        <taxon>Flavihumibacter</taxon>
    </lineage>
</organism>
<protein>
    <recommendedName>
        <fullName evidence="3">Glycosyltransferase family 1 protein</fullName>
    </recommendedName>
</protein>
<sequence length="389" mass="43749">MATIIVGAYMVRYPLGAMMSWVVQYLAGFKKAGHDVYFVEKFGYPDSCFHPLENVMNNDCSYGIKQVNDLLTTFDLDKNWCFADYYGEYHGMDKTAVEALFERADVYIDMGAGNGWEEERRRCACSVLIDGEPGYTHIHRAGSLEMGIPYPQYDHYYTVGYNVGKPGNKIPAGGINWKYIHDPVDTEMFKVLPPPADAPFTTLMNWQSHRTIHYKGQDYGQKDLEFLKFLDLPGSSSTCFELAVAGQNAPQDLLQSHGWKVIRAHDTTITFQVFMDYIARSKAEFSVCKNVFVALQAGLFSDRSAAFLAAGRPVIMQDTGFSEHLPCGTGLFAVNNLEEAREAVEEIERDWNKHSLAARAIALEYLDTSVVLNQFLKEIGINSHSKIAI</sequence>
<accession>A0ABR7M9W2</accession>
<dbReference type="Proteomes" id="UP000765802">
    <property type="component" value="Unassembled WGS sequence"/>
</dbReference>
<comment type="caution">
    <text evidence="1">The sequence shown here is derived from an EMBL/GenBank/DDBJ whole genome shotgun (WGS) entry which is preliminary data.</text>
</comment>